<sequence length="286" mass="33032">MSSSKLEWFIAQGSEFNWSTQPFARTIKSMIDTEFHEWGFIIYRCSYGDDEAWRRYMKYFEENVLDGLEHHGGDWVVGDPLAHSQLIPECIELMDHVCTKLPQYAKWTVREDRETLDGASIDAVRDMFAQWRDEHSVERKPHWTRQLVPPMARDPPMRLPRFTYCLYVDQKCLNTVNAFAESFPRPNRSAPEPPPLVAALIDGDFDEGQYVRGGPRATPDERGEFPAVDGRTCGYVGWEYVDTNGLGCVYEALHDLRLDDPMDYKRPPKISPLGYEILTDDGVQRV</sequence>
<proteinExistence type="predicted"/>
<dbReference type="Proteomes" id="UP001430848">
    <property type="component" value="Unassembled WGS sequence"/>
</dbReference>
<evidence type="ECO:0000313" key="1">
    <source>
        <dbReference type="EMBL" id="KAK7717933.1"/>
    </source>
</evidence>
<evidence type="ECO:0000313" key="2">
    <source>
        <dbReference type="Proteomes" id="UP001430848"/>
    </source>
</evidence>
<keyword evidence="2" id="KW-1185">Reference proteome</keyword>
<name>A0ABR1NWG4_DIAER</name>
<gene>
    <name evidence="1" type="ORF">SLS63_010583</name>
</gene>
<accession>A0ABR1NWG4</accession>
<dbReference type="EMBL" id="JAKNSF020000090">
    <property type="protein sequence ID" value="KAK7717933.1"/>
    <property type="molecule type" value="Genomic_DNA"/>
</dbReference>
<protein>
    <submittedName>
        <fullName evidence="1">Uncharacterized protein</fullName>
    </submittedName>
</protein>
<reference evidence="1 2" key="1">
    <citation type="submission" date="2024-02" db="EMBL/GenBank/DDBJ databases">
        <title>De novo assembly and annotation of 12 fungi associated with fruit tree decline syndrome in Ontario, Canada.</title>
        <authorList>
            <person name="Sulman M."/>
            <person name="Ellouze W."/>
            <person name="Ilyukhin E."/>
        </authorList>
    </citation>
    <scope>NUCLEOTIDE SEQUENCE [LARGE SCALE GENOMIC DNA]</scope>
    <source>
        <strain evidence="1 2">M169</strain>
    </source>
</reference>
<comment type="caution">
    <text evidence="1">The sequence shown here is derived from an EMBL/GenBank/DDBJ whole genome shotgun (WGS) entry which is preliminary data.</text>
</comment>
<organism evidence="1 2">
    <name type="scientific">Diaporthe eres</name>
    <name type="common">Phomopsis oblonga</name>
    <dbReference type="NCBI Taxonomy" id="83184"/>
    <lineage>
        <taxon>Eukaryota</taxon>
        <taxon>Fungi</taxon>
        <taxon>Dikarya</taxon>
        <taxon>Ascomycota</taxon>
        <taxon>Pezizomycotina</taxon>
        <taxon>Sordariomycetes</taxon>
        <taxon>Sordariomycetidae</taxon>
        <taxon>Diaporthales</taxon>
        <taxon>Diaporthaceae</taxon>
        <taxon>Diaporthe</taxon>
        <taxon>Diaporthe eres species complex</taxon>
    </lineage>
</organism>